<accession>A0A1I5YUG5</accession>
<name>A0A1I5YUG5_HYMAR</name>
<keyword evidence="1" id="KW-0732">Signal</keyword>
<keyword evidence="3" id="KW-1185">Reference proteome</keyword>
<feature type="chain" id="PRO_5011590189" evidence="1">
    <location>
        <begin position="25"/>
        <end position="102"/>
    </location>
</feature>
<evidence type="ECO:0000313" key="2">
    <source>
        <dbReference type="EMBL" id="SFQ47901.1"/>
    </source>
</evidence>
<dbReference type="STRING" id="1227077.SAMN04515668_2456"/>
<organism evidence="2 3">
    <name type="scientific">Hymenobacter arizonensis</name>
    <name type="common">Siccationidurans arizonensis</name>
    <dbReference type="NCBI Taxonomy" id="1227077"/>
    <lineage>
        <taxon>Bacteria</taxon>
        <taxon>Pseudomonadati</taxon>
        <taxon>Bacteroidota</taxon>
        <taxon>Cytophagia</taxon>
        <taxon>Cytophagales</taxon>
        <taxon>Hymenobacteraceae</taxon>
        <taxon>Hymenobacter</taxon>
    </lineage>
</organism>
<proteinExistence type="predicted"/>
<protein>
    <submittedName>
        <fullName evidence="2">Uncharacterized protein</fullName>
    </submittedName>
</protein>
<evidence type="ECO:0000256" key="1">
    <source>
        <dbReference type="SAM" id="SignalP"/>
    </source>
</evidence>
<sequence>MSSKKLSVLLAALLLKVTSSLAQGAPAPAPPPDPDYQEVRVVVPRAISLVTDVAKVLTSRDSKKDKIQDLVDRRRARSEKQDQSITITIPKNKLTRTLGLVD</sequence>
<reference evidence="3" key="1">
    <citation type="submission" date="2016-10" db="EMBL/GenBank/DDBJ databases">
        <authorList>
            <person name="Varghese N."/>
            <person name="Submissions S."/>
        </authorList>
    </citation>
    <scope>NUCLEOTIDE SEQUENCE [LARGE SCALE GENOMIC DNA]</scope>
    <source>
        <strain evidence="3">OR362-8,ATCC BAA-1266,JCM 13504</strain>
    </source>
</reference>
<dbReference type="AlphaFoldDB" id="A0A1I5YUG5"/>
<evidence type="ECO:0000313" key="3">
    <source>
        <dbReference type="Proteomes" id="UP000199029"/>
    </source>
</evidence>
<feature type="signal peptide" evidence="1">
    <location>
        <begin position="1"/>
        <end position="24"/>
    </location>
</feature>
<gene>
    <name evidence="2" type="ORF">SAMN04515668_2456</name>
</gene>
<dbReference type="EMBL" id="FOXS01000003">
    <property type="protein sequence ID" value="SFQ47901.1"/>
    <property type="molecule type" value="Genomic_DNA"/>
</dbReference>
<dbReference type="Proteomes" id="UP000199029">
    <property type="component" value="Unassembled WGS sequence"/>
</dbReference>